<comment type="subcellular location">
    <subcellularLocation>
        <location evidence="2">Cell membrane</location>
        <topology evidence="2">Lipid-anchor</topology>
    </subcellularLocation>
</comment>
<dbReference type="Gene3D" id="1.20.1600.10">
    <property type="entry name" value="Outer membrane efflux proteins (OEP)"/>
    <property type="match status" value="1"/>
</dbReference>
<dbReference type="Pfam" id="PF02321">
    <property type="entry name" value="OEP"/>
    <property type="match status" value="2"/>
</dbReference>
<sequence>MRPTFGVSSLRSRSWRLLTVAILLLSAGCAVGPDYQRPEATAIPKMYFGDLHEWKIATPSAHLPRGNWWEIFGDDELNGLQAEALEANQNLKAAVARYDQARSALNAAEAVQFPRLGVSAQPVYQHDSKHRPVGGRPDQSYDVTSVPFDFSYEIDLWGRVRRTVEAATAQAEASADDVESVRLSMEAELAAAWIQLRSLDAEKAILEAGIEVYRKALELVQNRRSLGMVSDLDLAQAQTVLNSAQAQLTDIAVQRAKYQNAIALLCGKTASLFQLPERPLPMVSMVVPTGLPSELLERRPDIAAAERRMAAANAGVGVATAALYPTVKFSGIAGFQSSDLYQLFDWPSRYWAVGPSLSWPVFQGGQLEAAKRQSMAAYEETVARYRQTVLNAFSDVETNLAAQNLIAEEIEQVSQALTSARMQLEVATHRYRLGASTYLEVATAQNAALSIERSLVRLKGQQWMAVTALVKSLGGGWEGTTF</sequence>
<keyword evidence="2" id="KW-0472">Membrane</keyword>
<name>A0A7C4MK18_9BACT</name>
<dbReference type="InterPro" id="IPR010131">
    <property type="entry name" value="MdtP/NodT-like"/>
</dbReference>
<dbReference type="EMBL" id="DSUH01000002">
    <property type="protein sequence ID" value="HGU31230.1"/>
    <property type="molecule type" value="Genomic_DNA"/>
</dbReference>
<protein>
    <submittedName>
        <fullName evidence="4">Efflux transporter outer membrane subunit</fullName>
    </submittedName>
</protein>
<dbReference type="InterPro" id="IPR003423">
    <property type="entry name" value="OMP_efflux"/>
</dbReference>
<evidence type="ECO:0000256" key="2">
    <source>
        <dbReference type="RuleBase" id="RU362097"/>
    </source>
</evidence>
<keyword evidence="2" id="KW-1134">Transmembrane beta strand</keyword>
<dbReference type="GO" id="GO:0005886">
    <property type="term" value="C:plasma membrane"/>
    <property type="evidence" value="ECO:0007669"/>
    <property type="project" value="UniProtKB-SubCell"/>
</dbReference>
<comment type="caution">
    <text evidence="4">The sequence shown here is derived from an EMBL/GenBank/DDBJ whole genome shotgun (WGS) entry which is preliminary data.</text>
</comment>
<evidence type="ECO:0000256" key="1">
    <source>
        <dbReference type="ARBA" id="ARBA00007613"/>
    </source>
</evidence>
<keyword evidence="2" id="KW-0564">Palmitate</keyword>
<keyword evidence="2" id="KW-0812">Transmembrane</keyword>
<dbReference type="PANTHER" id="PTHR30203:SF33">
    <property type="entry name" value="BLR4455 PROTEIN"/>
    <property type="match status" value="1"/>
</dbReference>
<keyword evidence="2" id="KW-0449">Lipoprotein</keyword>
<comment type="similarity">
    <text evidence="1 2">Belongs to the outer membrane factor (OMF) (TC 1.B.17) family.</text>
</comment>
<dbReference type="SUPFAM" id="SSF56954">
    <property type="entry name" value="Outer membrane efflux proteins (OEP)"/>
    <property type="match status" value="1"/>
</dbReference>
<evidence type="ECO:0000313" key="4">
    <source>
        <dbReference type="EMBL" id="HGU31230.1"/>
    </source>
</evidence>
<dbReference type="AlphaFoldDB" id="A0A7C4MK18"/>
<gene>
    <name evidence="4" type="ORF">ENS29_00050</name>
</gene>
<accession>A0A7C4MK18</accession>
<dbReference type="GO" id="GO:0015562">
    <property type="term" value="F:efflux transmembrane transporter activity"/>
    <property type="evidence" value="ECO:0007669"/>
    <property type="project" value="InterPro"/>
</dbReference>
<dbReference type="Gene3D" id="2.20.200.10">
    <property type="entry name" value="Outer membrane efflux proteins (OEP)"/>
    <property type="match status" value="1"/>
</dbReference>
<organism evidence="4">
    <name type="scientific">Desulfatirhabdium butyrativorans</name>
    <dbReference type="NCBI Taxonomy" id="340467"/>
    <lineage>
        <taxon>Bacteria</taxon>
        <taxon>Pseudomonadati</taxon>
        <taxon>Thermodesulfobacteriota</taxon>
        <taxon>Desulfobacteria</taxon>
        <taxon>Desulfobacterales</taxon>
        <taxon>Desulfatirhabdiaceae</taxon>
        <taxon>Desulfatirhabdium</taxon>
    </lineage>
</organism>
<keyword evidence="3" id="KW-0175">Coiled coil</keyword>
<feature type="coiled-coil region" evidence="3">
    <location>
        <begin position="77"/>
        <end position="111"/>
    </location>
</feature>
<proteinExistence type="inferred from homology"/>
<dbReference type="NCBIfam" id="TIGR01845">
    <property type="entry name" value="outer_NodT"/>
    <property type="match status" value="1"/>
</dbReference>
<dbReference type="PROSITE" id="PS51257">
    <property type="entry name" value="PROKAR_LIPOPROTEIN"/>
    <property type="match status" value="1"/>
</dbReference>
<evidence type="ECO:0000256" key="3">
    <source>
        <dbReference type="SAM" id="Coils"/>
    </source>
</evidence>
<dbReference type="PANTHER" id="PTHR30203">
    <property type="entry name" value="OUTER MEMBRANE CATION EFFLUX PROTEIN"/>
    <property type="match status" value="1"/>
</dbReference>
<reference evidence="4" key="1">
    <citation type="journal article" date="2020" name="mSystems">
        <title>Genome- and Community-Level Interaction Insights into Carbon Utilization and Element Cycling Functions of Hydrothermarchaeota in Hydrothermal Sediment.</title>
        <authorList>
            <person name="Zhou Z."/>
            <person name="Liu Y."/>
            <person name="Xu W."/>
            <person name="Pan J."/>
            <person name="Luo Z.H."/>
            <person name="Li M."/>
        </authorList>
    </citation>
    <scope>NUCLEOTIDE SEQUENCE [LARGE SCALE GENOMIC DNA]</scope>
    <source>
        <strain evidence="4">SpSt-477</strain>
    </source>
</reference>